<organism evidence="1">
    <name type="scientific">Schistocephalus solidus</name>
    <name type="common">Tapeworm</name>
    <dbReference type="NCBI Taxonomy" id="70667"/>
    <lineage>
        <taxon>Eukaryota</taxon>
        <taxon>Metazoa</taxon>
        <taxon>Spiralia</taxon>
        <taxon>Lophotrochozoa</taxon>
        <taxon>Platyhelminthes</taxon>
        <taxon>Cestoda</taxon>
        <taxon>Eucestoda</taxon>
        <taxon>Diphyllobothriidea</taxon>
        <taxon>Diphyllobothriidae</taxon>
        <taxon>Schistocephalus</taxon>
    </lineage>
</organism>
<reference evidence="1" key="1">
    <citation type="submission" date="2016-01" db="EMBL/GenBank/DDBJ databases">
        <title>Reference transcriptome for the parasite Schistocephalus solidus: insights into the molecular evolution of parasitism.</title>
        <authorList>
            <person name="Hebert F.O."/>
            <person name="Grambauer S."/>
            <person name="Barber I."/>
            <person name="Landry C.R."/>
            <person name="Aubin-Horth N."/>
        </authorList>
    </citation>
    <scope>NUCLEOTIDE SEQUENCE</scope>
</reference>
<protein>
    <submittedName>
        <fullName evidence="1">Uncharacterized protein</fullName>
    </submittedName>
</protein>
<dbReference type="EMBL" id="GEEE01008346">
    <property type="protein sequence ID" value="JAP54879.1"/>
    <property type="molecule type" value="Transcribed_RNA"/>
</dbReference>
<accession>A0A0X3PTE4</accession>
<gene>
    <name evidence="1" type="ORF">TR119965</name>
</gene>
<proteinExistence type="predicted"/>
<sequence>MFKPSSEPTMYRYASVAFTATYIFRCAQFRLWSYRKYTFLFICAINRRLCRSRLFWCNAGITSFSTTCRARCVIILFKCVCRGRMHWLYSELYHHHPIPYRKRRGRPVGVV</sequence>
<dbReference type="AlphaFoldDB" id="A0A0X3PTE4"/>
<evidence type="ECO:0000313" key="1">
    <source>
        <dbReference type="EMBL" id="JAP54879.1"/>
    </source>
</evidence>
<name>A0A0X3PTE4_SCHSO</name>